<feature type="region of interest" description="Disordered" evidence="1">
    <location>
        <begin position="33"/>
        <end position="60"/>
    </location>
</feature>
<proteinExistence type="predicted"/>
<dbReference type="EMBL" id="JAPFFL010000005">
    <property type="protein sequence ID" value="KAJ6724076.1"/>
    <property type="molecule type" value="Genomic_DNA"/>
</dbReference>
<dbReference type="AlphaFoldDB" id="A0A9Q0Z7G1"/>
<keyword evidence="2 3" id="KW-0812">Transmembrane</keyword>
<comment type="caution">
    <text evidence="3">The sequence shown here is derived from an EMBL/GenBank/DDBJ whole genome shotgun (WGS) entry which is preliminary data.</text>
</comment>
<name>A0A9Q0Z7G1_SALVM</name>
<dbReference type="PANTHER" id="PTHR36753">
    <property type="entry name" value="TRANSMEMBRANE PROTEIN"/>
    <property type="match status" value="1"/>
</dbReference>
<keyword evidence="2" id="KW-0472">Membrane</keyword>
<evidence type="ECO:0000313" key="3">
    <source>
        <dbReference type="EMBL" id="KAJ6724076.1"/>
    </source>
</evidence>
<protein>
    <submittedName>
        <fullName evidence="3">TRANSMEMBRANE PROTEIN</fullName>
    </submittedName>
</protein>
<reference evidence="3" key="1">
    <citation type="submission" date="2022-11" db="EMBL/GenBank/DDBJ databases">
        <authorList>
            <person name="Hyden B.L."/>
            <person name="Feng K."/>
            <person name="Yates T."/>
            <person name="Jawdy S."/>
            <person name="Smart L.B."/>
            <person name="Muchero W."/>
        </authorList>
    </citation>
    <scope>NUCLEOTIDE SEQUENCE</scope>
    <source>
        <tissue evidence="3">Shoot tip</tissue>
    </source>
</reference>
<gene>
    <name evidence="3" type="ORF">OIU85_022049</name>
</gene>
<evidence type="ECO:0000313" key="4">
    <source>
        <dbReference type="Proteomes" id="UP001151529"/>
    </source>
</evidence>
<dbReference type="Proteomes" id="UP001151529">
    <property type="component" value="Chromosome 11"/>
</dbReference>
<accession>A0A9Q0Z7G1</accession>
<dbReference type="OrthoDB" id="1064107at2759"/>
<sequence length="125" mass="13492">MKSLCMSKEGREGREGEGFWVLKLTSHVKELGHDITTNQDSSPRRKGNTTRHITSKPTTPHHTTLLSLVILIGLSFGFGVFKNGFHKVKDHIDVCDPNAIGSLCGGGGKASRPFLGFPAPPPGPF</sequence>
<organism evidence="3 4">
    <name type="scientific">Salix viminalis</name>
    <name type="common">Common osier</name>
    <name type="synonym">Basket willow</name>
    <dbReference type="NCBI Taxonomy" id="40686"/>
    <lineage>
        <taxon>Eukaryota</taxon>
        <taxon>Viridiplantae</taxon>
        <taxon>Streptophyta</taxon>
        <taxon>Embryophyta</taxon>
        <taxon>Tracheophyta</taxon>
        <taxon>Spermatophyta</taxon>
        <taxon>Magnoliopsida</taxon>
        <taxon>eudicotyledons</taxon>
        <taxon>Gunneridae</taxon>
        <taxon>Pentapetalae</taxon>
        <taxon>rosids</taxon>
        <taxon>fabids</taxon>
        <taxon>Malpighiales</taxon>
        <taxon>Salicaceae</taxon>
        <taxon>Saliceae</taxon>
        <taxon>Salix</taxon>
    </lineage>
</organism>
<keyword evidence="2" id="KW-1133">Transmembrane helix</keyword>
<evidence type="ECO:0000256" key="1">
    <source>
        <dbReference type="SAM" id="MobiDB-lite"/>
    </source>
</evidence>
<evidence type="ECO:0000256" key="2">
    <source>
        <dbReference type="SAM" id="Phobius"/>
    </source>
</evidence>
<feature type="transmembrane region" description="Helical" evidence="2">
    <location>
        <begin position="64"/>
        <end position="81"/>
    </location>
</feature>
<keyword evidence="4" id="KW-1185">Reference proteome</keyword>
<reference evidence="3" key="2">
    <citation type="journal article" date="2023" name="Int. J. Mol. Sci.">
        <title>De Novo Assembly and Annotation of 11 Diverse Shrub Willow (Salix) Genomes Reveals Novel Gene Organization in Sex-Linked Regions.</title>
        <authorList>
            <person name="Hyden B."/>
            <person name="Feng K."/>
            <person name="Yates T.B."/>
            <person name="Jawdy S."/>
            <person name="Cereghino C."/>
            <person name="Smart L.B."/>
            <person name="Muchero W."/>
        </authorList>
    </citation>
    <scope>NUCLEOTIDE SEQUENCE [LARGE SCALE GENOMIC DNA]</scope>
    <source>
        <tissue evidence="3">Shoot tip</tissue>
    </source>
</reference>
<dbReference type="PANTHER" id="PTHR36753:SF2">
    <property type="entry name" value="TRANSMEMBRANE PROTEIN"/>
    <property type="match status" value="1"/>
</dbReference>